<comment type="caution">
    <text evidence="1">The sequence shown here is derived from an EMBL/GenBank/DDBJ whole genome shotgun (WGS) entry which is preliminary data.</text>
</comment>
<name>A0A391NZ22_9EUKA</name>
<dbReference type="AlphaFoldDB" id="A0A391NZ22"/>
<feature type="non-terminal residue" evidence="1">
    <location>
        <position position="1"/>
    </location>
</feature>
<organism evidence="1 2">
    <name type="scientific">Kipferlia bialata</name>
    <dbReference type="NCBI Taxonomy" id="797122"/>
    <lineage>
        <taxon>Eukaryota</taxon>
        <taxon>Metamonada</taxon>
        <taxon>Carpediemonas-like organisms</taxon>
        <taxon>Kipferlia</taxon>
    </lineage>
</organism>
<evidence type="ECO:0000313" key="1">
    <source>
        <dbReference type="EMBL" id="GCA64278.1"/>
    </source>
</evidence>
<dbReference type="EMBL" id="BDIP01006755">
    <property type="protein sequence ID" value="GCA64278.1"/>
    <property type="molecule type" value="Genomic_DNA"/>
</dbReference>
<evidence type="ECO:0000313" key="2">
    <source>
        <dbReference type="Proteomes" id="UP000265618"/>
    </source>
</evidence>
<reference evidence="1 2" key="1">
    <citation type="journal article" date="2018" name="PLoS ONE">
        <title>The draft genome of Kipferlia bialata reveals reductive genome evolution in fornicate parasites.</title>
        <authorList>
            <person name="Tanifuji G."/>
            <person name="Takabayashi S."/>
            <person name="Kume K."/>
            <person name="Takagi M."/>
            <person name="Nakayama T."/>
            <person name="Kamikawa R."/>
            <person name="Inagaki Y."/>
            <person name="Hashimoto T."/>
        </authorList>
    </citation>
    <scope>NUCLEOTIDE SEQUENCE [LARGE SCALE GENOMIC DNA]</scope>
    <source>
        <strain evidence="1">NY0173</strain>
    </source>
</reference>
<feature type="non-terminal residue" evidence="1">
    <location>
        <position position="118"/>
    </location>
</feature>
<sequence length="118" mass="13380">DCLYCLEASGKAVLEMNRGQRGNQQQSIFRTPEVYPGRDDILELDVSHDPSLTEHAEAVKATLYSTSHPSYAFDEQVRECLRSEQFRALLPEELLPSSTLPVTNKLTQEGYDEMRDSD</sequence>
<accession>A0A391NZ22</accession>
<keyword evidence="2" id="KW-1185">Reference proteome</keyword>
<dbReference type="Proteomes" id="UP000265618">
    <property type="component" value="Unassembled WGS sequence"/>
</dbReference>
<gene>
    <name evidence="1" type="ORF">KIPB_013803</name>
</gene>
<protein>
    <submittedName>
        <fullName evidence="1">Uncharacterized protein</fullName>
    </submittedName>
</protein>
<proteinExistence type="predicted"/>